<dbReference type="Gene3D" id="3.40.50.620">
    <property type="entry name" value="HUPs"/>
    <property type="match status" value="2"/>
</dbReference>
<gene>
    <name evidence="3" type="ordered locus">FRAAL4747</name>
</gene>
<dbReference type="CDD" id="cd23659">
    <property type="entry name" value="USP_At3g01520-like"/>
    <property type="match status" value="1"/>
</dbReference>
<proteinExistence type="inferred from homology"/>
<dbReference type="PANTHER" id="PTHR46553">
    <property type="entry name" value="ADENINE NUCLEOTIDE ALPHA HYDROLASES-LIKE SUPERFAMILY PROTEIN"/>
    <property type="match status" value="1"/>
</dbReference>
<dbReference type="EMBL" id="CT573213">
    <property type="protein sequence ID" value="CAJ63388.1"/>
    <property type="molecule type" value="Genomic_DNA"/>
</dbReference>
<evidence type="ECO:0000256" key="1">
    <source>
        <dbReference type="ARBA" id="ARBA00008791"/>
    </source>
</evidence>
<evidence type="ECO:0000259" key="2">
    <source>
        <dbReference type="Pfam" id="PF00582"/>
    </source>
</evidence>
<organism evidence="3 4">
    <name type="scientific">Frankia alni (strain DSM 45986 / CECT 9034 / ACN14a)</name>
    <dbReference type="NCBI Taxonomy" id="326424"/>
    <lineage>
        <taxon>Bacteria</taxon>
        <taxon>Bacillati</taxon>
        <taxon>Actinomycetota</taxon>
        <taxon>Actinomycetes</taxon>
        <taxon>Frankiales</taxon>
        <taxon>Frankiaceae</taxon>
        <taxon>Frankia</taxon>
    </lineage>
</organism>
<dbReference type="InterPro" id="IPR014729">
    <property type="entry name" value="Rossmann-like_a/b/a_fold"/>
</dbReference>
<dbReference type="Pfam" id="PF00582">
    <property type="entry name" value="Usp"/>
    <property type="match status" value="2"/>
</dbReference>
<dbReference type="eggNOG" id="COG0589">
    <property type="taxonomic scope" value="Bacteria"/>
</dbReference>
<sequence>MDGSRDADAALRWAAGEAWLRGDRLEAILAWTADDCPREVLDRAYAPGPHTVEGTALALLRECVQRTRDPRRPVPVTERAVYADPVEALLSAGAGADMIVVGYRGTSRLRRYLVGSVAAACLHQATRPVVVVRADGRAAEDDDDRPVLVGVDGSAASLAALRWAAGQAALHAAPLRVVHAWQPTPLLPPGHRAARDRAALEQAAHAVLDDCVTSGLPDRGLPARAMPARALAARAPADEGPAAVTLDTRLALGGPAQSLLAEAVDARLLVLGSRGHGGFAGLLLGSVAHQCVHHARCPVAVIPDPIR</sequence>
<protein>
    <submittedName>
        <fullName evidence="3">Stress-inducible protein putative adenine nucleotide-binding domain</fullName>
    </submittedName>
</protein>
<keyword evidence="4" id="KW-1185">Reference proteome</keyword>
<dbReference type="PANTHER" id="PTHR46553:SF3">
    <property type="entry name" value="ADENINE NUCLEOTIDE ALPHA HYDROLASES-LIKE SUPERFAMILY PROTEIN"/>
    <property type="match status" value="1"/>
</dbReference>
<dbReference type="SUPFAM" id="SSF52402">
    <property type="entry name" value="Adenine nucleotide alpha hydrolases-like"/>
    <property type="match status" value="2"/>
</dbReference>
<reference evidence="3 4" key="1">
    <citation type="journal article" date="2007" name="Genome Res.">
        <title>Genome characteristics of facultatively symbiotic Frankia sp. strains reflect host range and host plant biogeography.</title>
        <authorList>
            <person name="Normand P."/>
            <person name="Lapierre P."/>
            <person name="Tisa L.S."/>
            <person name="Gogarten J.P."/>
            <person name="Alloisio N."/>
            <person name="Bagnarol E."/>
            <person name="Bassi C.A."/>
            <person name="Berry A.M."/>
            <person name="Bickhart D.M."/>
            <person name="Choisne N."/>
            <person name="Couloux A."/>
            <person name="Cournoyer B."/>
            <person name="Cruveiller S."/>
            <person name="Daubin V."/>
            <person name="Demange N."/>
            <person name="Francino M.P."/>
            <person name="Goltsman E."/>
            <person name="Huang Y."/>
            <person name="Kopp O.R."/>
            <person name="Labarre L."/>
            <person name="Lapidus A."/>
            <person name="Lavire C."/>
            <person name="Marechal J."/>
            <person name="Martinez M."/>
            <person name="Mastronunzio J.E."/>
            <person name="Mullin B.C."/>
            <person name="Niemann J."/>
            <person name="Pujic P."/>
            <person name="Rawnsley T."/>
            <person name="Rouy Z."/>
            <person name="Schenowitz C."/>
            <person name="Sellstedt A."/>
            <person name="Tavares F."/>
            <person name="Tomkins J.P."/>
            <person name="Vallenet D."/>
            <person name="Valverde C."/>
            <person name="Wall L.G."/>
            <person name="Wang Y."/>
            <person name="Medigue C."/>
            <person name="Benson D.R."/>
        </authorList>
    </citation>
    <scope>NUCLEOTIDE SEQUENCE [LARGE SCALE GENOMIC DNA]</scope>
    <source>
        <strain evidence="4">DSM 45986 / CECT 9034 / ACN14a</strain>
    </source>
</reference>
<dbReference type="AlphaFoldDB" id="Q0RGJ9"/>
<dbReference type="Proteomes" id="UP000000657">
    <property type="component" value="Chromosome"/>
</dbReference>
<evidence type="ECO:0000313" key="3">
    <source>
        <dbReference type="EMBL" id="CAJ63388.1"/>
    </source>
</evidence>
<dbReference type="InterPro" id="IPR006015">
    <property type="entry name" value="Universal_stress_UspA"/>
</dbReference>
<evidence type="ECO:0000313" key="4">
    <source>
        <dbReference type="Proteomes" id="UP000000657"/>
    </source>
</evidence>
<feature type="domain" description="UspA" evidence="2">
    <location>
        <begin position="1"/>
        <end position="133"/>
    </location>
</feature>
<name>Q0RGJ9_FRAAA</name>
<dbReference type="KEGG" id="fal:FRAAL4747"/>
<dbReference type="InterPro" id="IPR006016">
    <property type="entry name" value="UspA"/>
</dbReference>
<dbReference type="STRING" id="326424.FRAAL4747"/>
<accession>Q0RGJ9</accession>
<feature type="domain" description="UspA" evidence="2">
    <location>
        <begin position="145"/>
        <end position="303"/>
    </location>
</feature>
<comment type="similarity">
    <text evidence="1">Belongs to the universal stress protein A family.</text>
</comment>
<dbReference type="HOGENOM" id="CLU_049301_2_3_11"/>
<dbReference type="PRINTS" id="PR01438">
    <property type="entry name" value="UNVRSLSTRESS"/>
</dbReference>